<dbReference type="SMART" id="SM00387">
    <property type="entry name" value="HATPase_c"/>
    <property type="match status" value="1"/>
</dbReference>
<evidence type="ECO:0000256" key="1">
    <source>
        <dbReference type="ARBA" id="ARBA00000085"/>
    </source>
</evidence>
<dbReference type="InterPro" id="IPR050736">
    <property type="entry name" value="Sensor_HK_Regulatory"/>
</dbReference>
<dbReference type="PANTHER" id="PTHR43711">
    <property type="entry name" value="TWO-COMPONENT HISTIDINE KINASE"/>
    <property type="match status" value="1"/>
</dbReference>
<dbReference type="InterPro" id="IPR004358">
    <property type="entry name" value="Sig_transdc_His_kin-like_C"/>
</dbReference>
<dbReference type="InterPro" id="IPR003594">
    <property type="entry name" value="HATPase_dom"/>
</dbReference>
<keyword evidence="3" id="KW-0597">Phosphoprotein</keyword>
<dbReference type="InterPro" id="IPR003661">
    <property type="entry name" value="HisK_dim/P_dom"/>
</dbReference>
<dbReference type="EC" id="2.7.13.3" evidence="2"/>
<dbReference type="AlphaFoldDB" id="A0A9X0L5D1"/>
<dbReference type="PROSITE" id="PS50109">
    <property type="entry name" value="HIS_KIN"/>
    <property type="match status" value="1"/>
</dbReference>
<dbReference type="SUPFAM" id="SSF55874">
    <property type="entry name" value="ATPase domain of HSP90 chaperone/DNA topoisomerase II/histidine kinase"/>
    <property type="match status" value="1"/>
</dbReference>
<dbReference type="EMBL" id="LNAL01000006">
    <property type="protein sequence ID" value="KUG08536.1"/>
    <property type="molecule type" value="Genomic_DNA"/>
</dbReference>
<reference evidence="9 10" key="1">
    <citation type="submission" date="2015-11" db="EMBL/GenBank/DDBJ databases">
        <title>Solirubrum puertoriconensis gen. nov. an environmental bacteria isolated in Puerto Rico.</title>
        <authorList>
            <person name="Cuebas-Irizarry M.F."/>
            <person name="Montalvo-Rodriguez R."/>
        </authorList>
    </citation>
    <scope>NUCLEOTIDE SEQUENCE [LARGE SCALE GENOMIC DNA]</scope>
    <source>
        <strain evidence="9 10">MC1A</strain>
    </source>
</reference>
<dbReference type="SMART" id="SM00388">
    <property type="entry name" value="HisKA"/>
    <property type="match status" value="1"/>
</dbReference>
<evidence type="ECO:0000313" key="10">
    <source>
        <dbReference type="Proteomes" id="UP000054223"/>
    </source>
</evidence>
<name>A0A9X0L5D1_SOLP1</name>
<evidence type="ECO:0000256" key="2">
    <source>
        <dbReference type="ARBA" id="ARBA00012438"/>
    </source>
</evidence>
<dbReference type="Pfam" id="PF00512">
    <property type="entry name" value="HisKA"/>
    <property type="match status" value="1"/>
</dbReference>
<gene>
    <name evidence="9" type="ORF">ASU33_10280</name>
</gene>
<evidence type="ECO:0000256" key="7">
    <source>
        <dbReference type="SAM" id="Phobius"/>
    </source>
</evidence>
<dbReference type="Pfam" id="PF02518">
    <property type="entry name" value="HATPase_c"/>
    <property type="match status" value="1"/>
</dbReference>
<dbReference type="Gene3D" id="3.30.565.10">
    <property type="entry name" value="Histidine kinase-like ATPase, C-terminal domain"/>
    <property type="match status" value="1"/>
</dbReference>
<dbReference type="RefSeq" id="WP_059070098.1">
    <property type="nucleotide sequence ID" value="NZ_LNAL01000006.1"/>
</dbReference>
<protein>
    <recommendedName>
        <fullName evidence="2">histidine kinase</fullName>
        <ecNumber evidence="2">2.7.13.3</ecNumber>
    </recommendedName>
</protein>
<proteinExistence type="predicted"/>
<keyword evidence="6" id="KW-0902">Two-component regulatory system</keyword>
<evidence type="ECO:0000313" key="9">
    <source>
        <dbReference type="EMBL" id="KUG08536.1"/>
    </source>
</evidence>
<keyword evidence="4" id="KW-0808">Transferase</keyword>
<evidence type="ECO:0000256" key="6">
    <source>
        <dbReference type="ARBA" id="ARBA00023012"/>
    </source>
</evidence>
<dbReference type="SUPFAM" id="SSF47384">
    <property type="entry name" value="Homodimeric domain of signal transducing histidine kinase"/>
    <property type="match status" value="1"/>
</dbReference>
<dbReference type="InterPro" id="IPR036890">
    <property type="entry name" value="HATPase_C_sf"/>
</dbReference>
<keyword evidence="7" id="KW-0812">Transmembrane</keyword>
<comment type="caution">
    <text evidence="9">The sequence shown here is derived from an EMBL/GenBank/DDBJ whole genome shotgun (WGS) entry which is preliminary data.</text>
</comment>
<dbReference type="PRINTS" id="PR00344">
    <property type="entry name" value="BCTRLSENSOR"/>
</dbReference>
<dbReference type="OrthoDB" id="1933776at2"/>
<dbReference type="FunFam" id="3.30.565.10:FF:000006">
    <property type="entry name" value="Sensor histidine kinase WalK"/>
    <property type="match status" value="1"/>
</dbReference>
<feature type="domain" description="Histidine kinase" evidence="8">
    <location>
        <begin position="272"/>
        <end position="488"/>
    </location>
</feature>
<dbReference type="CDD" id="cd00075">
    <property type="entry name" value="HATPase"/>
    <property type="match status" value="1"/>
</dbReference>
<sequence length="488" mass="54484">MKSRIRSIFWLMAVCILGINGFQAYWLYNTYQLTTAQFNRTVREALLATAQRQLLAGARELVMEPGRVPNKLFVRQFTSENGSVNRIVLVSPDSASPTDTNRRQGKRRFAATKRIEIHKRRPSLRTSAEADTVARNISRIIIDDWAGGRNVDLQKLTKAYRAELRLRGADSDLKLDTLSVPRAAGLGALPPSKPAPVGYPVQTPPVPLNPLRSLYVQASFPTPTYYILRQMGGLLGGSVLLLGLTTGCFLLMLSTILKQKKLSEVKNDFINNMTHELKTPLATVSAAVEAMQHFGALNDPQKAQTYLSISRNELQRLSDLVEKVLNIAVEERQTLTINPEPVRPAELVSELVTRHQLKATKPVHFTVDIAPSDSVHLDPLHVGNVINNLIDNAIKYSREQVSIAIRGHHDDNGGWRLTVQDDGIGIPKNYQDAIFDRFFRVPTGNLHPIKGFGLGLYYVRQVVERHGGRIAVRSEPNRGSEFSLWLPN</sequence>
<feature type="transmembrane region" description="Helical" evidence="7">
    <location>
        <begin position="231"/>
        <end position="253"/>
    </location>
</feature>
<dbReference type="InterPro" id="IPR005467">
    <property type="entry name" value="His_kinase_dom"/>
</dbReference>
<dbReference type="Proteomes" id="UP000054223">
    <property type="component" value="Unassembled WGS sequence"/>
</dbReference>
<dbReference type="CDD" id="cd00082">
    <property type="entry name" value="HisKA"/>
    <property type="match status" value="1"/>
</dbReference>
<evidence type="ECO:0000259" key="8">
    <source>
        <dbReference type="PROSITE" id="PS50109"/>
    </source>
</evidence>
<dbReference type="PANTHER" id="PTHR43711:SF1">
    <property type="entry name" value="HISTIDINE KINASE 1"/>
    <property type="match status" value="1"/>
</dbReference>
<dbReference type="InterPro" id="IPR036097">
    <property type="entry name" value="HisK_dim/P_sf"/>
</dbReference>
<comment type="catalytic activity">
    <reaction evidence="1">
        <text>ATP + protein L-histidine = ADP + protein N-phospho-L-histidine.</text>
        <dbReference type="EC" id="2.7.13.3"/>
    </reaction>
</comment>
<organism evidence="9 10">
    <name type="scientific">Solirubrum puertoriconensis</name>
    <dbReference type="NCBI Taxonomy" id="1751427"/>
    <lineage>
        <taxon>Bacteria</taxon>
        <taxon>Pseudomonadati</taxon>
        <taxon>Bacteroidota</taxon>
        <taxon>Cytophagia</taxon>
        <taxon>Cytophagales</taxon>
    </lineage>
</organism>
<keyword evidence="5 9" id="KW-0418">Kinase</keyword>
<evidence type="ECO:0000256" key="5">
    <source>
        <dbReference type="ARBA" id="ARBA00022777"/>
    </source>
</evidence>
<dbReference type="Gene3D" id="1.10.287.130">
    <property type="match status" value="1"/>
</dbReference>
<evidence type="ECO:0000256" key="3">
    <source>
        <dbReference type="ARBA" id="ARBA00022553"/>
    </source>
</evidence>
<keyword evidence="7" id="KW-1133">Transmembrane helix</keyword>
<dbReference type="GO" id="GO:0000155">
    <property type="term" value="F:phosphorelay sensor kinase activity"/>
    <property type="evidence" value="ECO:0007669"/>
    <property type="project" value="InterPro"/>
</dbReference>
<accession>A0A9X0L5D1</accession>
<evidence type="ECO:0000256" key="4">
    <source>
        <dbReference type="ARBA" id="ARBA00022679"/>
    </source>
</evidence>
<keyword evidence="7" id="KW-0472">Membrane</keyword>
<keyword evidence="10" id="KW-1185">Reference proteome</keyword>